<organism evidence="3">
    <name type="scientific">Caenorhabditis brenneri</name>
    <name type="common">Nematode worm</name>
    <dbReference type="NCBI Taxonomy" id="135651"/>
    <lineage>
        <taxon>Eukaryota</taxon>
        <taxon>Metazoa</taxon>
        <taxon>Ecdysozoa</taxon>
        <taxon>Nematoda</taxon>
        <taxon>Chromadorea</taxon>
        <taxon>Rhabditida</taxon>
        <taxon>Rhabditina</taxon>
        <taxon>Rhabditomorpha</taxon>
        <taxon>Rhabditoidea</taxon>
        <taxon>Rhabditidae</taxon>
        <taxon>Peloderinae</taxon>
        <taxon>Caenorhabditis</taxon>
    </lineage>
</organism>
<keyword evidence="1" id="KW-0732">Signal</keyword>
<dbReference type="Proteomes" id="UP000008068">
    <property type="component" value="Unassembled WGS sequence"/>
</dbReference>
<accession>G0MZY6</accession>
<dbReference type="HOGENOM" id="CLU_736148_0_0_1"/>
<keyword evidence="3" id="KW-1185">Reference proteome</keyword>
<sequence>MILLPIFSIILLVPLRSSSSDENVSESAEDALFSAFSGSLNDALFDLNVFGPESEQLMKTLSRLAPIAKQNLDPKSTEYKALEKFKNRTDELWKLLKWISEFSERENQFKWPEKSNYFKSTPTDTHENWELFETLHRSISWNDLDVFNQQFSNHYKAFSTFLDEVLKQQSVDIDSLNRPLPCNLRSLVQKSFFDYSAIKQFAIEMKNQLIDLSFTAGVCAGVVYEEQPSFIEKYIEEMTNEVTFISTFTSKWLNDSLTLSWPSVHNQILKEQIMRNVQKDGNFDKSKLKVSIENARPILKNTGMPYHDYEILIVKAPEKRHEHYFEGTSNHCSVNKDVFGFDTMIGKFRLDPSNDYGHRRREYPKELTVAIENEMG</sequence>
<protein>
    <submittedName>
        <fullName evidence="2">Uncharacterized protein</fullName>
    </submittedName>
</protein>
<evidence type="ECO:0000313" key="3">
    <source>
        <dbReference type="Proteomes" id="UP000008068"/>
    </source>
</evidence>
<dbReference type="eggNOG" id="ENOG502TJP5">
    <property type="taxonomic scope" value="Eukaryota"/>
</dbReference>
<dbReference type="AlphaFoldDB" id="G0MZY6"/>
<feature type="chain" id="PRO_5003404386" evidence="1">
    <location>
        <begin position="21"/>
        <end position="376"/>
    </location>
</feature>
<evidence type="ECO:0000313" key="2">
    <source>
        <dbReference type="EMBL" id="EGT48621.1"/>
    </source>
</evidence>
<dbReference type="OrthoDB" id="5875034at2759"/>
<evidence type="ECO:0000256" key="1">
    <source>
        <dbReference type="SAM" id="SignalP"/>
    </source>
</evidence>
<name>G0MZY6_CAEBE</name>
<dbReference type="EMBL" id="GL379823">
    <property type="protein sequence ID" value="EGT48621.1"/>
    <property type="molecule type" value="Genomic_DNA"/>
</dbReference>
<proteinExistence type="predicted"/>
<reference evidence="3" key="1">
    <citation type="submission" date="2011-07" db="EMBL/GenBank/DDBJ databases">
        <authorList>
            <consortium name="Caenorhabditis brenneri Sequencing and Analysis Consortium"/>
            <person name="Wilson R.K."/>
        </authorList>
    </citation>
    <scope>NUCLEOTIDE SEQUENCE [LARGE SCALE GENOMIC DNA]</scope>
    <source>
        <strain evidence="3">PB2801</strain>
    </source>
</reference>
<feature type="signal peptide" evidence="1">
    <location>
        <begin position="1"/>
        <end position="20"/>
    </location>
</feature>
<dbReference type="InParanoid" id="G0MZY6"/>
<gene>
    <name evidence="2" type="ORF">CAEBREN_12895</name>
</gene>